<dbReference type="Proteomes" id="UP001420932">
    <property type="component" value="Unassembled WGS sequence"/>
</dbReference>
<evidence type="ECO:0000256" key="3">
    <source>
        <dbReference type="ARBA" id="ARBA00022692"/>
    </source>
</evidence>
<proteinExistence type="inferred from homology"/>
<evidence type="ECO:0000313" key="8">
    <source>
        <dbReference type="Proteomes" id="UP001420932"/>
    </source>
</evidence>
<keyword evidence="8" id="KW-1185">Reference proteome</keyword>
<keyword evidence="4" id="KW-1133">Transmembrane helix</keyword>
<comment type="subcellular location">
    <subcellularLocation>
        <location evidence="1">Membrane</location>
        <topology evidence="1">Multi-pass membrane protein</topology>
    </subcellularLocation>
</comment>
<evidence type="ECO:0000256" key="5">
    <source>
        <dbReference type="ARBA" id="ARBA00023136"/>
    </source>
</evidence>
<accession>A0AAP0II68</accession>
<dbReference type="PANTHER" id="PTHR12428:SF65">
    <property type="entry name" value="CYTOCHROME C OXIDASE ASSEMBLY PROTEIN COX18, MITOCHONDRIAL"/>
    <property type="match status" value="1"/>
</dbReference>
<evidence type="ECO:0008006" key="9">
    <source>
        <dbReference type="Google" id="ProtNLM"/>
    </source>
</evidence>
<dbReference type="EMBL" id="JBBNAF010000009">
    <property type="protein sequence ID" value="KAK9115246.1"/>
    <property type="molecule type" value="Genomic_DNA"/>
</dbReference>
<name>A0AAP0II68_9MAGN</name>
<dbReference type="InterPro" id="IPR001708">
    <property type="entry name" value="YidC/ALB3/OXA1/COX18"/>
</dbReference>
<organism evidence="7 8">
    <name type="scientific">Stephania yunnanensis</name>
    <dbReference type="NCBI Taxonomy" id="152371"/>
    <lineage>
        <taxon>Eukaryota</taxon>
        <taxon>Viridiplantae</taxon>
        <taxon>Streptophyta</taxon>
        <taxon>Embryophyta</taxon>
        <taxon>Tracheophyta</taxon>
        <taxon>Spermatophyta</taxon>
        <taxon>Magnoliopsida</taxon>
        <taxon>Ranunculales</taxon>
        <taxon>Menispermaceae</taxon>
        <taxon>Menispermoideae</taxon>
        <taxon>Cissampelideae</taxon>
        <taxon>Stephania</taxon>
    </lineage>
</organism>
<evidence type="ECO:0000256" key="2">
    <source>
        <dbReference type="ARBA" id="ARBA00010583"/>
    </source>
</evidence>
<keyword evidence="5" id="KW-0472">Membrane</keyword>
<sequence>MPSLFSKLHQCRRLSSISLSSSHLSRSINSQTPNSHKNSNFGQISQLGHFNHSFSPPPPPPPHLLFSNLMLFRSFSVDVSSNKGLENDGLDHKIGDSGGELGKLDLGFSGGGDELGVGGGEWYDPAVQMVVDLLDWYHGLTGLPWWITIASSTLALRVVLLPVLILQLKKLKRIAELFPKTSSKTSLLSKNYRTFWTTAPSSSTTTNNNNNNNLHFAITNVYSMNLFRQFLLRRGATNTPTILHRVSIQWWPLCESKLINALIATALIHSVKHLDISLAPRSAEFIVRPHDLASYTLPTAMLAAPSLETLTLDRVWLDGGVPAAWPDLEGLVLVDCGVCGNNGRLVLRGEKLRRVEVVNYNVLDQAQWEEEEVVEMETPMVEFVSYRDQYGSIECWFGRVEAWDGDVDVDDWFSTCRIWSRVQQGCCGSQAPLDLAHHVRVVADGTFQDPSSLNTEIAFEWPMSCNLNKLKYVAVRGVEGFDCELEFFKLLLGSAVNLQRMVIVESASDYFQHKRRVLEQFRNNLSKQFPQARFSIQLV</sequence>
<evidence type="ECO:0000256" key="1">
    <source>
        <dbReference type="ARBA" id="ARBA00004141"/>
    </source>
</evidence>
<gene>
    <name evidence="7" type="ORF">Syun_022043</name>
</gene>
<protein>
    <recommendedName>
        <fullName evidence="9">FBD domain-containing protein</fullName>
    </recommendedName>
</protein>
<feature type="region of interest" description="Disordered" evidence="6">
    <location>
        <begin position="23"/>
        <end position="42"/>
    </location>
</feature>
<evidence type="ECO:0000256" key="4">
    <source>
        <dbReference type="ARBA" id="ARBA00022989"/>
    </source>
</evidence>
<dbReference type="GO" id="GO:0005743">
    <property type="term" value="C:mitochondrial inner membrane"/>
    <property type="evidence" value="ECO:0007669"/>
    <property type="project" value="TreeGrafter"/>
</dbReference>
<keyword evidence="3" id="KW-0812">Transmembrane</keyword>
<dbReference type="GO" id="GO:0032979">
    <property type="term" value="P:protein insertion into mitochondrial inner membrane from matrix"/>
    <property type="evidence" value="ECO:0007669"/>
    <property type="project" value="TreeGrafter"/>
</dbReference>
<evidence type="ECO:0000256" key="6">
    <source>
        <dbReference type="SAM" id="MobiDB-lite"/>
    </source>
</evidence>
<feature type="compositionally biased region" description="Polar residues" evidence="6">
    <location>
        <begin position="31"/>
        <end position="42"/>
    </location>
</feature>
<reference evidence="7 8" key="1">
    <citation type="submission" date="2024-01" db="EMBL/GenBank/DDBJ databases">
        <title>Genome assemblies of Stephania.</title>
        <authorList>
            <person name="Yang L."/>
        </authorList>
    </citation>
    <scope>NUCLEOTIDE SEQUENCE [LARGE SCALE GENOMIC DNA]</scope>
    <source>
        <strain evidence="7">YNDBR</strain>
        <tissue evidence="7">Leaf</tissue>
    </source>
</reference>
<comment type="similarity">
    <text evidence="2">Belongs to the OXA1/ALB3/YidC (TC 2.A.9.2) family.</text>
</comment>
<dbReference type="AlphaFoldDB" id="A0AAP0II68"/>
<dbReference type="GO" id="GO:0032977">
    <property type="term" value="F:membrane insertase activity"/>
    <property type="evidence" value="ECO:0007669"/>
    <property type="project" value="InterPro"/>
</dbReference>
<dbReference type="PANTHER" id="PTHR12428">
    <property type="entry name" value="OXA1"/>
    <property type="match status" value="1"/>
</dbReference>
<evidence type="ECO:0000313" key="7">
    <source>
        <dbReference type="EMBL" id="KAK9115246.1"/>
    </source>
</evidence>
<comment type="caution">
    <text evidence="7">The sequence shown here is derived from an EMBL/GenBank/DDBJ whole genome shotgun (WGS) entry which is preliminary data.</text>
</comment>